<dbReference type="InterPro" id="IPR036388">
    <property type="entry name" value="WH-like_DNA-bd_sf"/>
</dbReference>
<sequence length="163" mass="18913">MTEAHFNSKVNEERGVGMVTECEKMNVSHEIWMMIMKIYNENLRTFSISLKELGLNPTHFEVLHVIFRRGTVDQKTIASTLNLTQGNITHCIHHLEKLELITIEKSWKTKHVSLTEKGKQQLDQLIPAQHEMMEHTLRGLNCTQKQQLRDLLISFENTCKSSV</sequence>
<dbReference type="PANTHER" id="PTHR42756">
    <property type="entry name" value="TRANSCRIPTIONAL REGULATOR, MARR"/>
    <property type="match status" value="1"/>
</dbReference>
<dbReference type="STRING" id="638301.HMPREF0444_1603"/>
<evidence type="ECO:0000313" key="6">
    <source>
        <dbReference type="Proteomes" id="UP000005926"/>
    </source>
</evidence>
<evidence type="ECO:0000256" key="2">
    <source>
        <dbReference type="ARBA" id="ARBA00023125"/>
    </source>
</evidence>
<feature type="domain" description="HTH marR-type" evidence="4">
    <location>
        <begin position="24"/>
        <end position="157"/>
    </location>
</feature>
<keyword evidence="1" id="KW-0805">Transcription regulation</keyword>
<accession>C8NI58</accession>
<dbReference type="PROSITE" id="PS50995">
    <property type="entry name" value="HTH_MARR_2"/>
    <property type="match status" value="1"/>
</dbReference>
<protein>
    <submittedName>
        <fullName evidence="5">Transcriptional regulator, MarR family</fullName>
    </submittedName>
</protein>
<proteinExistence type="predicted"/>
<name>C8NI58_9LACT</name>
<keyword evidence="2" id="KW-0238">DNA-binding</keyword>
<dbReference type="HOGENOM" id="CLU_083287_27_2_9"/>
<evidence type="ECO:0000259" key="4">
    <source>
        <dbReference type="PROSITE" id="PS50995"/>
    </source>
</evidence>
<reference evidence="5 6" key="1">
    <citation type="submission" date="2009-08" db="EMBL/GenBank/DDBJ databases">
        <authorList>
            <person name="Muzny D."/>
            <person name="Qin X."/>
            <person name="Deng J."/>
            <person name="Jiang H."/>
            <person name="Liu Y."/>
            <person name="Qu J."/>
            <person name="Song X.-Z."/>
            <person name="Zhang L."/>
            <person name="Thornton R."/>
            <person name="Coyle M."/>
            <person name="Francisco L."/>
            <person name="Jackson L."/>
            <person name="Javaid M."/>
            <person name="Korchina V."/>
            <person name="Kovar C."/>
            <person name="Mata R."/>
            <person name="Mathew T."/>
            <person name="Ngo R."/>
            <person name="Nguyen L."/>
            <person name="Nguyen N."/>
            <person name="Okwuonu G."/>
            <person name="Ongeri F."/>
            <person name="Pham C."/>
            <person name="Simmons D."/>
            <person name="Wilczek-Boney K."/>
            <person name="Hale W."/>
            <person name="Jakkamsetti A."/>
            <person name="Pham P."/>
            <person name="Ruth R."/>
            <person name="San Lucas F."/>
            <person name="Warren J."/>
            <person name="Zhang J."/>
            <person name="Zhao Z."/>
            <person name="Zhou C."/>
            <person name="Zhu D."/>
            <person name="Lee S."/>
            <person name="Bess C."/>
            <person name="Blankenburg K."/>
            <person name="Forbes L."/>
            <person name="Fu Q."/>
            <person name="Gubbala S."/>
            <person name="Hirani K."/>
            <person name="Jayaseelan J.C."/>
            <person name="Lara F."/>
            <person name="Munidasa M."/>
            <person name="Palculict T."/>
            <person name="Patil S."/>
            <person name="Pu L.-L."/>
            <person name="Saada N."/>
            <person name="Tang L."/>
            <person name="Weissenberger G."/>
            <person name="Zhu Y."/>
            <person name="Hemphill L."/>
            <person name="Shang Y."/>
            <person name="Youmans B."/>
            <person name="Ayvaz T."/>
            <person name="Ross M."/>
            <person name="Santibanez J."/>
            <person name="Aqrawi P."/>
            <person name="Gross S."/>
            <person name="Joshi V."/>
            <person name="Fowler G."/>
            <person name="Nazareth L."/>
            <person name="Reid J."/>
            <person name="Worley K."/>
            <person name="Petrosino J."/>
            <person name="Highlander S."/>
            <person name="Gibbs R."/>
        </authorList>
    </citation>
    <scope>NUCLEOTIDE SEQUENCE [LARGE SCALE GENOMIC DNA]</scope>
    <source>
        <strain evidence="5 6">ATCC 49175</strain>
    </source>
</reference>
<dbReference type="SUPFAM" id="SSF46785">
    <property type="entry name" value="Winged helix' DNA-binding domain"/>
    <property type="match status" value="1"/>
</dbReference>
<dbReference type="Gene3D" id="1.10.10.10">
    <property type="entry name" value="Winged helix-like DNA-binding domain superfamily/Winged helix DNA-binding domain"/>
    <property type="match status" value="1"/>
</dbReference>
<dbReference type="InterPro" id="IPR000835">
    <property type="entry name" value="HTH_MarR-typ"/>
</dbReference>
<keyword evidence="6" id="KW-1185">Reference proteome</keyword>
<organism evidence="5 6">
    <name type="scientific">Granulicatella adiacens ATCC 49175</name>
    <dbReference type="NCBI Taxonomy" id="638301"/>
    <lineage>
        <taxon>Bacteria</taxon>
        <taxon>Bacillati</taxon>
        <taxon>Bacillota</taxon>
        <taxon>Bacilli</taxon>
        <taxon>Lactobacillales</taxon>
        <taxon>Carnobacteriaceae</taxon>
        <taxon>Granulicatella</taxon>
    </lineage>
</organism>
<comment type="caution">
    <text evidence="5">The sequence shown here is derived from an EMBL/GenBank/DDBJ whole genome shotgun (WGS) entry which is preliminary data.</text>
</comment>
<dbReference type="EMBL" id="ACKZ01000026">
    <property type="protein sequence ID" value="EEW36614.1"/>
    <property type="molecule type" value="Genomic_DNA"/>
</dbReference>
<dbReference type="PANTHER" id="PTHR42756:SF1">
    <property type="entry name" value="TRANSCRIPTIONAL REPRESSOR OF EMRAB OPERON"/>
    <property type="match status" value="1"/>
</dbReference>
<evidence type="ECO:0000256" key="3">
    <source>
        <dbReference type="ARBA" id="ARBA00023163"/>
    </source>
</evidence>
<dbReference type="AlphaFoldDB" id="C8NI58"/>
<evidence type="ECO:0000313" key="5">
    <source>
        <dbReference type="EMBL" id="EEW36614.1"/>
    </source>
</evidence>
<dbReference type="Pfam" id="PF13463">
    <property type="entry name" value="HTH_27"/>
    <property type="match status" value="1"/>
</dbReference>
<gene>
    <name evidence="5" type="ORF">HMPREF0444_1603</name>
</gene>
<dbReference type="eggNOG" id="COG1846">
    <property type="taxonomic scope" value="Bacteria"/>
</dbReference>
<evidence type="ECO:0000256" key="1">
    <source>
        <dbReference type="ARBA" id="ARBA00023015"/>
    </source>
</evidence>
<keyword evidence="3" id="KW-0804">Transcription</keyword>
<dbReference type="InterPro" id="IPR036390">
    <property type="entry name" value="WH_DNA-bd_sf"/>
</dbReference>
<dbReference type="SMART" id="SM00347">
    <property type="entry name" value="HTH_MARR"/>
    <property type="match status" value="1"/>
</dbReference>
<dbReference type="Proteomes" id="UP000005926">
    <property type="component" value="Unassembled WGS sequence"/>
</dbReference>
<dbReference type="GO" id="GO:0003700">
    <property type="term" value="F:DNA-binding transcription factor activity"/>
    <property type="evidence" value="ECO:0007669"/>
    <property type="project" value="InterPro"/>
</dbReference>
<dbReference type="GO" id="GO:0003677">
    <property type="term" value="F:DNA binding"/>
    <property type="evidence" value="ECO:0007669"/>
    <property type="project" value="UniProtKB-KW"/>
</dbReference>